<feature type="region of interest" description="Disordered" evidence="1">
    <location>
        <begin position="487"/>
        <end position="513"/>
    </location>
</feature>
<keyword evidence="3" id="KW-1185">Reference proteome</keyword>
<feature type="compositionally biased region" description="Polar residues" evidence="1">
    <location>
        <begin position="44"/>
        <end position="59"/>
    </location>
</feature>
<protein>
    <submittedName>
        <fullName evidence="2">Uncharacterized protein</fullName>
    </submittedName>
</protein>
<comment type="caution">
    <text evidence="2">The sequence shown here is derived from an EMBL/GenBank/DDBJ whole genome shotgun (WGS) entry which is preliminary data.</text>
</comment>
<feature type="compositionally biased region" description="Low complexity" evidence="1">
    <location>
        <begin position="1"/>
        <end position="27"/>
    </location>
</feature>
<evidence type="ECO:0000256" key="1">
    <source>
        <dbReference type="SAM" id="MobiDB-lite"/>
    </source>
</evidence>
<feature type="compositionally biased region" description="Acidic residues" evidence="1">
    <location>
        <begin position="332"/>
        <end position="341"/>
    </location>
</feature>
<dbReference type="AlphaFoldDB" id="A0A8J4B5I3"/>
<evidence type="ECO:0000313" key="3">
    <source>
        <dbReference type="Proteomes" id="UP000747399"/>
    </source>
</evidence>
<feature type="region of interest" description="Disordered" evidence="1">
    <location>
        <begin position="270"/>
        <end position="346"/>
    </location>
</feature>
<evidence type="ECO:0000313" key="2">
    <source>
        <dbReference type="EMBL" id="GIL53698.1"/>
    </source>
</evidence>
<organism evidence="2 3">
    <name type="scientific">Volvox africanus</name>
    <dbReference type="NCBI Taxonomy" id="51714"/>
    <lineage>
        <taxon>Eukaryota</taxon>
        <taxon>Viridiplantae</taxon>
        <taxon>Chlorophyta</taxon>
        <taxon>core chlorophytes</taxon>
        <taxon>Chlorophyceae</taxon>
        <taxon>CS clade</taxon>
        <taxon>Chlamydomonadales</taxon>
        <taxon>Volvocaceae</taxon>
        <taxon>Volvox</taxon>
    </lineage>
</organism>
<dbReference type="Proteomes" id="UP000747399">
    <property type="component" value="Unassembled WGS sequence"/>
</dbReference>
<feature type="region of interest" description="Disordered" evidence="1">
    <location>
        <begin position="189"/>
        <end position="209"/>
    </location>
</feature>
<sequence length="558" mass="57800">MHQQQPAQSQSQSQPRLQAQALAALGQTPGGQGGAVTFGIQRRCVQSSSSGAFASQHQHQPPGVRAGSHNPHAMCASQQQPYLPMAGMAGGNGAPGLRGPGPQQLLAPHHLVLAPITEDDCSPQKQLHPGQSAQYGEPYWIPEHPGPSSEAHGAVAPLRLGGFAGGSSNTENVQHRQLHQRGFVPNRYQQQPHHHHLRQNPYQKAVGRGGYSGGSAYGSTYSSVYDDGAYSDSRSSCSSGEMYRSIASLARNTVDGDDDFGDDRLREVEESYDHNEDASQLPVLPPTQHRQRRQQLPPPESYNSGARGGRPNSRLEMAPSNITAAAVRAHDDDDDDDDDDSCSSSGSLESAFITKCLTYTRNSLDIRGRAGGGGASAAAAASAASAAALAAAAAAAGGMSRLSRADRQLYSSAIQTLRANVLNTANGNSAAITATLTTGAAVTGMTLDTAAGVAGSPADANVRPDFDLIDTEADVMYEDIERRDDGYFDVGPGGLHGRGTSRGGGDPTATPTSATVLASSTNASSLGSVEDMLAAIAMLQGGGAGVGSSGPAQEATWR</sequence>
<accession>A0A8J4B5I3</accession>
<proteinExistence type="predicted"/>
<feature type="compositionally biased region" description="Gly residues" evidence="1">
    <location>
        <begin position="491"/>
        <end position="506"/>
    </location>
</feature>
<name>A0A8J4B5I3_9CHLO</name>
<gene>
    <name evidence="2" type="ORF">Vafri_9338</name>
</gene>
<dbReference type="EMBL" id="BNCO01000015">
    <property type="protein sequence ID" value="GIL53698.1"/>
    <property type="molecule type" value="Genomic_DNA"/>
</dbReference>
<feature type="region of interest" description="Disordered" evidence="1">
    <location>
        <begin position="1"/>
        <end position="71"/>
    </location>
</feature>
<reference evidence="2" key="1">
    <citation type="journal article" date="2021" name="Proc. Natl. Acad. Sci. U.S.A.">
        <title>Three genomes in the algal genus Volvox reveal the fate of a haploid sex-determining region after a transition to homothallism.</title>
        <authorList>
            <person name="Yamamoto K."/>
            <person name="Hamaji T."/>
            <person name="Kawai-Toyooka H."/>
            <person name="Matsuzaki R."/>
            <person name="Takahashi F."/>
            <person name="Nishimura Y."/>
            <person name="Kawachi M."/>
            <person name="Noguchi H."/>
            <person name="Minakuchi Y."/>
            <person name="Umen J.G."/>
            <person name="Toyoda A."/>
            <person name="Nozaki H."/>
        </authorList>
    </citation>
    <scope>NUCLEOTIDE SEQUENCE</scope>
    <source>
        <strain evidence="2">NIES-3780</strain>
    </source>
</reference>